<proteinExistence type="predicted"/>
<sequence length="82" mass="9029">MRVNANGQVTLPKELLERVGIRPGEEVELGHDGNVITLRKIERGPPRELTKGEQLVARIAGTATANRDLSTDEIMKLLRGDD</sequence>
<feature type="domain" description="SpoVT-AbrB" evidence="2">
    <location>
        <begin position="1"/>
        <end position="43"/>
    </location>
</feature>
<protein>
    <submittedName>
        <fullName evidence="3">AbrB family looped-hinge helix DNA binding protein</fullName>
    </submittedName>
</protein>
<gene>
    <name evidence="3" type="ORF">QO015_003585</name>
</gene>
<dbReference type="SUPFAM" id="SSF89447">
    <property type="entry name" value="AbrB/MazE/MraZ-like"/>
    <property type="match status" value="1"/>
</dbReference>
<dbReference type="PROSITE" id="PS51740">
    <property type="entry name" value="SPOVT_ABRB"/>
    <property type="match status" value="1"/>
</dbReference>
<dbReference type="Proteomes" id="UP001223743">
    <property type="component" value="Unassembled WGS sequence"/>
</dbReference>
<comment type="caution">
    <text evidence="3">The sequence shown here is derived from an EMBL/GenBank/DDBJ whole genome shotgun (WGS) entry which is preliminary data.</text>
</comment>
<keyword evidence="4" id="KW-1185">Reference proteome</keyword>
<evidence type="ECO:0000256" key="1">
    <source>
        <dbReference type="PROSITE-ProRule" id="PRU01076"/>
    </source>
</evidence>
<evidence type="ECO:0000313" key="4">
    <source>
        <dbReference type="Proteomes" id="UP001223743"/>
    </source>
</evidence>
<dbReference type="Pfam" id="PF04014">
    <property type="entry name" value="MazE_antitoxin"/>
    <property type="match status" value="1"/>
</dbReference>
<reference evidence="3 4" key="1">
    <citation type="submission" date="2023-07" db="EMBL/GenBank/DDBJ databases">
        <title>Genomic Encyclopedia of Type Strains, Phase IV (KMG-IV): sequencing the most valuable type-strain genomes for metagenomic binning, comparative biology and taxonomic classification.</title>
        <authorList>
            <person name="Goeker M."/>
        </authorList>
    </citation>
    <scope>NUCLEOTIDE SEQUENCE [LARGE SCALE GENOMIC DNA]</scope>
    <source>
        <strain evidence="3 4">B1-1</strain>
    </source>
</reference>
<dbReference type="RefSeq" id="WP_266283377.1">
    <property type="nucleotide sequence ID" value="NZ_JAPKNF010000003.1"/>
</dbReference>
<dbReference type="EMBL" id="JAUSWJ010000001">
    <property type="protein sequence ID" value="MDQ0517972.1"/>
    <property type="molecule type" value="Genomic_DNA"/>
</dbReference>
<dbReference type="InterPro" id="IPR037914">
    <property type="entry name" value="SpoVT-AbrB_sf"/>
</dbReference>
<dbReference type="InterPro" id="IPR007159">
    <property type="entry name" value="SpoVT-AbrB_dom"/>
</dbReference>
<dbReference type="SMART" id="SM00966">
    <property type="entry name" value="SpoVT_AbrB"/>
    <property type="match status" value="1"/>
</dbReference>
<dbReference type="NCBIfam" id="TIGR01439">
    <property type="entry name" value="lp_hng_hel_AbrB"/>
    <property type="match status" value="1"/>
</dbReference>
<evidence type="ECO:0000313" key="3">
    <source>
        <dbReference type="EMBL" id="MDQ0517972.1"/>
    </source>
</evidence>
<keyword evidence="1" id="KW-0238">DNA-binding</keyword>
<dbReference type="Gene3D" id="2.10.260.10">
    <property type="match status" value="1"/>
</dbReference>
<name>A0ABU0MAG9_9HYPH</name>
<evidence type="ECO:0000259" key="2">
    <source>
        <dbReference type="PROSITE" id="PS51740"/>
    </source>
</evidence>
<organism evidence="3 4">
    <name type="scientific">Kaistia geumhonensis</name>
    <dbReference type="NCBI Taxonomy" id="410839"/>
    <lineage>
        <taxon>Bacteria</taxon>
        <taxon>Pseudomonadati</taxon>
        <taxon>Pseudomonadota</taxon>
        <taxon>Alphaproteobacteria</taxon>
        <taxon>Hyphomicrobiales</taxon>
        <taxon>Kaistiaceae</taxon>
        <taxon>Kaistia</taxon>
    </lineage>
</organism>
<accession>A0ABU0MAG9</accession>